<accession>A0A242BBF5</accession>
<name>A0A242BBF5_ENTFC</name>
<comment type="caution">
    <text evidence="2">The sequence shown here is derived from an EMBL/GenBank/DDBJ whole genome shotgun (WGS) entry which is preliminary data.</text>
</comment>
<evidence type="ECO:0000313" key="3">
    <source>
        <dbReference type="Proteomes" id="UP000194885"/>
    </source>
</evidence>
<dbReference type="EMBL" id="NGKW01000006">
    <property type="protein sequence ID" value="OTN92836.1"/>
    <property type="molecule type" value="Genomic_DNA"/>
</dbReference>
<dbReference type="AlphaFoldDB" id="A0A242BBF5"/>
<reference evidence="2 3" key="1">
    <citation type="submission" date="2017-05" db="EMBL/GenBank/DDBJ databases">
        <title>The Genome Sequence of Enterococcus faecium 7H8_DIV0219.</title>
        <authorList>
            <consortium name="The Broad Institute Genomics Platform"/>
            <consortium name="The Broad Institute Genomic Center for Infectious Diseases"/>
            <person name="Earl A."/>
            <person name="Manson A."/>
            <person name="Schwartman J."/>
            <person name="Gilmore M."/>
            <person name="Abouelleil A."/>
            <person name="Cao P."/>
            <person name="Chapman S."/>
            <person name="Cusick C."/>
            <person name="Shea T."/>
            <person name="Young S."/>
            <person name="Neafsey D."/>
            <person name="Nusbaum C."/>
            <person name="Birren B."/>
        </authorList>
    </citation>
    <scope>NUCLEOTIDE SEQUENCE [LARGE SCALE GENOMIC DNA]</scope>
    <source>
        <strain evidence="2 3">7H8_DIV0219</strain>
    </source>
</reference>
<gene>
    <name evidence="2" type="ORF">A5810_002721</name>
</gene>
<organism evidence="2 3">
    <name type="scientific">Enterococcus faecium</name>
    <name type="common">Streptococcus faecium</name>
    <dbReference type="NCBI Taxonomy" id="1352"/>
    <lineage>
        <taxon>Bacteria</taxon>
        <taxon>Bacillati</taxon>
        <taxon>Bacillota</taxon>
        <taxon>Bacilli</taxon>
        <taxon>Lactobacillales</taxon>
        <taxon>Enterococcaceae</taxon>
        <taxon>Enterococcus</taxon>
    </lineage>
</organism>
<sequence length="121" mass="14984">MEQEIRRKIEETEEIYRKNRVALENHLDYLSNEQRKFQRYLENISVQINATAKHYETNPPKNKRAVYRLLEQASEESRQRTRATQRNLEERLRENQSIYNKKIRQYEEEYRKSKREGESYV</sequence>
<dbReference type="RefSeq" id="WP_086323790.1">
    <property type="nucleotide sequence ID" value="NZ_NGKW01000006.1"/>
</dbReference>
<proteinExistence type="predicted"/>
<evidence type="ECO:0000313" key="2">
    <source>
        <dbReference type="EMBL" id="OTN92836.1"/>
    </source>
</evidence>
<evidence type="ECO:0000256" key="1">
    <source>
        <dbReference type="SAM" id="MobiDB-lite"/>
    </source>
</evidence>
<protein>
    <submittedName>
        <fullName evidence="2">Uncharacterized protein</fullName>
    </submittedName>
</protein>
<feature type="region of interest" description="Disordered" evidence="1">
    <location>
        <begin position="72"/>
        <end position="97"/>
    </location>
</feature>
<dbReference type="Proteomes" id="UP000194885">
    <property type="component" value="Unassembled WGS sequence"/>
</dbReference>